<dbReference type="EMBL" id="JAGYVZ010000043">
    <property type="protein sequence ID" value="MBS7234077.1"/>
    <property type="molecule type" value="Genomic_DNA"/>
</dbReference>
<organism evidence="1 2">
    <name type="scientific">Flavobacterium psychroterrae</name>
    <dbReference type="NCBI Taxonomy" id="2133767"/>
    <lineage>
        <taxon>Bacteria</taxon>
        <taxon>Pseudomonadati</taxon>
        <taxon>Bacteroidota</taxon>
        <taxon>Flavobacteriia</taxon>
        <taxon>Flavobacteriales</taxon>
        <taxon>Flavobacteriaceae</taxon>
        <taxon>Flavobacterium</taxon>
    </lineage>
</organism>
<dbReference type="RefSeq" id="WP_213307870.1">
    <property type="nucleotide sequence ID" value="NZ_JAGYVZ010000043.1"/>
</dbReference>
<evidence type="ECO:0000313" key="1">
    <source>
        <dbReference type="EMBL" id="MBS7234077.1"/>
    </source>
</evidence>
<evidence type="ECO:0000313" key="2">
    <source>
        <dbReference type="Proteomes" id="UP000722625"/>
    </source>
</evidence>
<name>A0ABS5PIG4_9FLAO</name>
<keyword evidence="2" id="KW-1185">Reference proteome</keyword>
<accession>A0ABS5PIG4</accession>
<proteinExistence type="predicted"/>
<gene>
    <name evidence="1" type="ORF">KHA90_24025</name>
</gene>
<comment type="caution">
    <text evidence="1">The sequence shown here is derived from an EMBL/GenBank/DDBJ whole genome shotgun (WGS) entry which is preliminary data.</text>
</comment>
<protein>
    <submittedName>
        <fullName evidence="1">Uncharacterized protein</fullName>
    </submittedName>
</protein>
<dbReference type="Proteomes" id="UP000722625">
    <property type="component" value="Unassembled WGS sequence"/>
</dbReference>
<sequence>MGLNKNALKAEIKNIITEMRIRTENSDDEFADRLASAVDTFVKTATITYQTGLTAPNGPVTGTFQGKLE</sequence>
<reference evidence="1 2" key="1">
    <citation type="journal article" date="2018" name="Int. J. Syst. Evol. Microbiol.">
        <title>Flavobacterium chryseum sp. nov. and Flavobacterium psychroterrae sp. nov., novel environmental bacteria isolated from Antarctica.</title>
        <authorList>
            <person name="Kralova S."/>
            <person name="Svec P."/>
            <person name="Busse H.J."/>
            <person name="Stankova E."/>
            <person name="Vaczi P."/>
            <person name="Sedlacek I."/>
        </authorList>
    </citation>
    <scope>NUCLEOTIDE SEQUENCE [LARGE SCALE GENOMIC DNA]</scope>
    <source>
        <strain evidence="1 2">CCM 8827</strain>
    </source>
</reference>